<name>A0ABX7BLE4_9CAUL</name>
<dbReference type="SUPFAM" id="SSF48317">
    <property type="entry name" value="Acid phosphatase/Vanadium-dependent haloperoxidase"/>
    <property type="match status" value="1"/>
</dbReference>
<evidence type="ECO:0000256" key="1">
    <source>
        <dbReference type="PIRNR" id="PIRNR000897"/>
    </source>
</evidence>
<dbReference type="InterPro" id="IPR001011">
    <property type="entry name" value="Acid_Pase_classA_bac"/>
</dbReference>
<dbReference type="EMBL" id="CP067977">
    <property type="protein sequence ID" value="QQQ18051.1"/>
    <property type="molecule type" value="Genomic_DNA"/>
</dbReference>
<dbReference type="Proteomes" id="UP000595448">
    <property type="component" value="Chromosome"/>
</dbReference>
<sequence>MKRARRAAGAVAAAGLVILSSACTTARPVTATTALAGYLPAPAMAAGPAPSEPSSTDRQQSLALAALVDTDRWFMATAHAELSPTLAVQHFDCRLGTRIEALPTPALDRLMTRLATDVMARITALRPAEGRPGPVAMEPGRRSCVRLTATRQAQPSWPSGAAALGVAYGEALALLAPDRAEAVRGMGAAIGHSAAVCGLVWPSDVAAGAEVGRTVFAQVATTPEFIADAQAARAEIDAARASGLTNPGCAAERRALALN</sequence>
<protein>
    <recommendedName>
        <fullName evidence="1">Acid phosphatase</fullName>
        <ecNumber evidence="1">3.1.3.2</ecNumber>
    </recommendedName>
</protein>
<dbReference type="InterPro" id="IPR036938">
    <property type="entry name" value="PAP2/HPO_sf"/>
</dbReference>
<evidence type="ECO:0000256" key="2">
    <source>
        <dbReference type="SAM" id="SignalP"/>
    </source>
</evidence>
<reference evidence="3 4" key="1">
    <citation type="submission" date="2021-01" db="EMBL/GenBank/DDBJ databases">
        <title>Brevundimonas vitis sp. nov., an bacterium isolated from grape (Vitis vinifera).</title>
        <authorList>
            <person name="Jiang L."/>
            <person name="Lee J."/>
        </authorList>
    </citation>
    <scope>NUCLEOTIDE SEQUENCE [LARGE SCALE GENOMIC DNA]</scope>
    <source>
        <strain evidence="3 4">GRTSA-9</strain>
    </source>
</reference>
<dbReference type="PRINTS" id="PR00483">
    <property type="entry name" value="BACPHPHTASE"/>
</dbReference>
<gene>
    <name evidence="3" type="ORF">JIP62_12125</name>
</gene>
<feature type="chain" id="PRO_5046640998" description="Acid phosphatase" evidence="2">
    <location>
        <begin position="46"/>
        <end position="259"/>
    </location>
</feature>
<keyword evidence="1" id="KW-0378">Hydrolase</keyword>
<comment type="similarity">
    <text evidence="1">Belongs to the class A bacterial acid phosphatase family.</text>
</comment>
<dbReference type="Gene3D" id="1.20.144.10">
    <property type="entry name" value="Phosphatidic acid phosphatase type 2/haloperoxidase"/>
    <property type="match status" value="1"/>
</dbReference>
<accession>A0ABX7BLE4</accession>
<feature type="signal peptide" evidence="2">
    <location>
        <begin position="1"/>
        <end position="45"/>
    </location>
</feature>
<comment type="catalytic activity">
    <reaction evidence="1">
        <text>a phosphate monoester + H2O = an alcohol + phosphate</text>
        <dbReference type="Rhea" id="RHEA:15017"/>
        <dbReference type="ChEBI" id="CHEBI:15377"/>
        <dbReference type="ChEBI" id="CHEBI:30879"/>
        <dbReference type="ChEBI" id="CHEBI:43474"/>
        <dbReference type="ChEBI" id="CHEBI:67140"/>
        <dbReference type="EC" id="3.1.3.2"/>
    </reaction>
</comment>
<keyword evidence="2" id="KW-0732">Signal</keyword>
<dbReference type="EC" id="3.1.3.2" evidence="1"/>
<proteinExistence type="inferred from homology"/>
<organism evidence="3 4">
    <name type="scientific">Brevundimonas vitisensis</name>
    <dbReference type="NCBI Taxonomy" id="2800818"/>
    <lineage>
        <taxon>Bacteria</taxon>
        <taxon>Pseudomonadati</taxon>
        <taxon>Pseudomonadota</taxon>
        <taxon>Alphaproteobacteria</taxon>
        <taxon>Caulobacterales</taxon>
        <taxon>Caulobacteraceae</taxon>
        <taxon>Brevundimonas</taxon>
    </lineage>
</organism>
<dbReference type="PROSITE" id="PS51257">
    <property type="entry name" value="PROKAR_LIPOPROTEIN"/>
    <property type="match status" value="1"/>
</dbReference>
<evidence type="ECO:0000313" key="3">
    <source>
        <dbReference type="EMBL" id="QQQ18051.1"/>
    </source>
</evidence>
<dbReference type="PIRSF" id="PIRSF000897">
    <property type="entry name" value="Acid_Ptase_ClsA"/>
    <property type="match status" value="1"/>
</dbReference>
<dbReference type="RefSeq" id="WP_201102426.1">
    <property type="nucleotide sequence ID" value="NZ_CP067977.1"/>
</dbReference>
<evidence type="ECO:0000313" key="4">
    <source>
        <dbReference type="Proteomes" id="UP000595448"/>
    </source>
</evidence>
<keyword evidence="4" id="KW-1185">Reference proteome</keyword>